<dbReference type="InterPro" id="IPR038619">
    <property type="entry name" value="MraZ_sf"/>
</dbReference>
<keyword evidence="6 7" id="KW-0804">Transcription</keyword>
<dbReference type="InterPro" id="IPR003444">
    <property type="entry name" value="MraZ"/>
</dbReference>
<dbReference type="Gene3D" id="3.40.1550.20">
    <property type="entry name" value="Transcriptional regulator MraZ domain"/>
    <property type="match status" value="1"/>
</dbReference>
<keyword evidence="2 7" id="KW-0963">Cytoplasm</keyword>
<proteinExistence type="inferred from homology"/>
<evidence type="ECO:0000313" key="9">
    <source>
        <dbReference type="EMBL" id="KKQ18869.1"/>
    </source>
</evidence>
<dbReference type="InterPro" id="IPR020603">
    <property type="entry name" value="MraZ_dom"/>
</dbReference>
<reference evidence="9 10" key="1">
    <citation type="journal article" date="2015" name="Nature">
        <title>rRNA introns, odd ribosomes, and small enigmatic genomes across a large radiation of phyla.</title>
        <authorList>
            <person name="Brown C.T."/>
            <person name="Hug L.A."/>
            <person name="Thomas B.C."/>
            <person name="Sharon I."/>
            <person name="Castelle C.J."/>
            <person name="Singh A."/>
            <person name="Wilkins M.J."/>
            <person name="Williams K.H."/>
            <person name="Banfield J.F."/>
        </authorList>
    </citation>
    <scope>NUCLEOTIDE SEQUENCE [LARGE SCALE GENOMIC DNA]</scope>
</reference>
<sequence length="143" mass="16268">MFIGEYTHSIDEKGRMAVPSKMRRDISSGAVVTRGIDNCLWLFPKKEWQTLAEKLASLPLTDANSRAFSRLMLAGAMEVEFDTQGRILLPGYLRTFAGLKKNAIVAGLYNRLEIWDLQKWNSYKEKTEKETDQIAKHMADLGI</sequence>
<dbReference type="CDD" id="cd16321">
    <property type="entry name" value="MraZ_C"/>
    <property type="match status" value="1"/>
</dbReference>
<dbReference type="AlphaFoldDB" id="A0A0G0I3L6"/>
<accession>A0A0G0I3L6</accession>
<dbReference type="CDD" id="cd16320">
    <property type="entry name" value="MraZ_N"/>
    <property type="match status" value="1"/>
</dbReference>
<dbReference type="GO" id="GO:0000976">
    <property type="term" value="F:transcription cis-regulatory region binding"/>
    <property type="evidence" value="ECO:0007669"/>
    <property type="project" value="TreeGrafter"/>
</dbReference>
<dbReference type="GO" id="GO:0003700">
    <property type="term" value="F:DNA-binding transcription factor activity"/>
    <property type="evidence" value="ECO:0007669"/>
    <property type="project" value="UniProtKB-UniRule"/>
</dbReference>
<dbReference type="InterPro" id="IPR037914">
    <property type="entry name" value="SpoVT-AbrB_sf"/>
</dbReference>
<comment type="subcellular location">
    <subcellularLocation>
        <location evidence="7">Cytoplasm</location>
        <location evidence="7">Nucleoid</location>
    </subcellularLocation>
</comment>
<protein>
    <recommendedName>
        <fullName evidence="1 7">Transcriptional regulator MraZ</fullName>
    </recommendedName>
</protein>
<feature type="domain" description="SpoVT-AbrB" evidence="8">
    <location>
        <begin position="5"/>
        <end position="47"/>
    </location>
</feature>
<dbReference type="Proteomes" id="UP000034508">
    <property type="component" value="Unassembled WGS sequence"/>
</dbReference>
<dbReference type="Pfam" id="PF02381">
    <property type="entry name" value="MraZ"/>
    <property type="match status" value="2"/>
</dbReference>
<dbReference type="GO" id="GO:0005737">
    <property type="term" value="C:cytoplasm"/>
    <property type="evidence" value="ECO:0007669"/>
    <property type="project" value="UniProtKB-UniRule"/>
</dbReference>
<evidence type="ECO:0000256" key="1">
    <source>
        <dbReference type="ARBA" id="ARBA00013860"/>
    </source>
</evidence>
<evidence type="ECO:0000256" key="7">
    <source>
        <dbReference type="HAMAP-Rule" id="MF_01008"/>
    </source>
</evidence>
<dbReference type="GO" id="GO:2000143">
    <property type="term" value="P:negative regulation of DNA-templated transcription initiation"/>
    <property type="evidence" value="ECO:0007669"/>
    <property type="project" value="TreeGrafter"/>
</dbReference>
<dbReference type="GO" id="GO:0009295">
    <property type="term" value="C:nucleoid"/>
    <property type="evidence" value="ECO:0007669"/>
    <property type="project" value="UniProtKB-SubCell"/>
</dbReference>
<dbReference type="EMBL" id="LBSM01000001">
    <property type="protein sequence ID" value="KKQ18869.1"/>
    <property type="molecule type" value="Genomic_DNA"/>
</dbReference>
<feature type="domain" description="SpoVT-AbrB" evidence="8">
    <location>
        <begin position="76"/>
        <end position="119"/>
    </location>
</feature>
<comment type="caution">
    <text evidence="9">The sequence shown here is derived from an EMBL/GenBank/DDBJ whole genome shotgun (WGS) entry which is preliminary data.</text>
</comment>
<dbReference type="InterPro" id="IPR035644">
    <property type="entry name" value="MraZ_C"/>
</dbReference>
<gene>
    <name evidence="7" type="primary">mraZ</name>
    <name evidence="9" type="ORF">US31_C0001G0056</name>
</gene>
<keyword evidence="3" id="KW-0677">Repeat</keyword>
<evidence type="ECO:0000256" key="5">
    <source>
        <dbReference type="ARBA" id="ARBA00023125"/>
    </source>
</evidence>
<organism evidence="9 10">
    <name type="scientific">Berkelbacteria bacterium GW2011_GWA1_36_9</name>
    <dbReference type="NCBI Taxonomy" id="1618331"/>
    <lineage>
        <taxon>Bacteria</taxon>
        <taxon>Candidatus Berkelbacteria</taxon>
    </lineage>
</organism>
<keyword evidence="5 7" id="KW-0238">DNA-binding</keyword>
<dbReference type="InterPro" id="IPR035642">
    <property type="entry name" value="MraZ_N"/>
</dbReference>
<evidence type="ECO:0000259" key="8">
    <source>
        <dbReference type="PROSITE" id="PS51740"/>
    </source>
</evidence>
<evidence type="ECO:0000256" key="2">
    <source>
        <dbReference type="ARBA" id="ARBA00022490"/>
    </source>
</evidence>
<keyword evidence="4 7" id="KW-0805">Transcription regulation</keyword>
<dbReference type="InterPro" id="IPR007159">
    <property type="entry name" value="SpoVT-AbrB_dom"/>
</dbReference>
<comment type="similarity">
    <text evidence="7">Belongs to the MraZ family.</text>
</comment>
<dbReference type="NCBIfam" id="TIGR00242">
    <property type="entry name" value="division/cell wall cluster transcriptional repressor MraZ"/>
    <property type="match status" value="1"/>
</dbReference>
<evidence type="ECO:0000256" key="3">
    <source>
        <dbReference type="ARBA" id="ARBA00022737"/>
    </source>
</evidence>
<name>A0A0G0I3L6_9BACT</name>
<dbReference type="PANTHER" id="PTHR34701">
    <property type="entry name" value="TRANSCRIPTIONAL REGULATOR MRAZ"/>
    <property type="match status" value="1"/>
</dbReference>
<evidence type="ECO:0000256" key="6">
    <source>
        <dbReference type="ARBA" id="ARBA00023163"/>
    </source>
</evidence>
<comment type="subunit">
    <text evidence="7">Forms oligomers.</text>
</comment>
<evidence type="ECO:0000313" key="10">
    <source>
        <dbReference type="Proteomes" id="UP000034508"/>
    </source>
</evidence>
<evidence type="ECO:0000256" key="4">
    <source>
        <dbReference type="ARBA" id="ARBA00023015"/>
    </source>
</evidence>
<dbReference type="SUPFAM" id="SSF89447">
    <property type="entry name" value="AbrB/MazE/MraZ-like"/>
    <property type="match status" value="1"/>
</dbReference>
<dbReference type="PANTHER" id="PTHR34701:SF1">
    <property type="entry name" value="TRANSCRIPTIONAL REGULATOR MRAZ"/>
    <property type="match status" value="1"/>
</dbReference>
<dbReference type="HAMAP" id="MF_01008">
    <property type="entry name" value="MraZ"/>
    <property type="match status" value="1"/>
</dbReference>
<dbReference type="PROSITE" id="PS51740">
    <property type="entry name" value="SPOVT_ABRB"/>
    <property type="match status" value="2"/>
</dbReference>